<dbReference type="EMBL" id="SWLG01000018">
    <property type="protein sequence ID" value="TLS35618.1"/>
    <property type="molecule type" value="Genomic_DNA"/>
</dbReference>
<reference evidence="1 2" key="1">
    <citation type="submission" date="2019-04" db="EMBL/GenBank/DDBJ databases">
        <title>Bacillus caeni sp. nov., a bacterium isolated from mangrove sediment.</title>
        <authorList>
            <person name="Huang H."/>
            <person name="Mo K."/>
            <person name="Hu Y."/>
        </authorList>
    </citation>
    <scope>NUCLEOTIDE SEQUENCE [LARGE SCALE GENOMIC DNA]</scope>
    <source>
        <strain evidence="1 2">HB172195</strain>
    </source>
</reference>
<sequence length="71" mass="8263">MINKLKTKSLLIDEDLNYNRRLGMPVEVYCPKSNNTVAFGRIEAFTECELSVNGFNFPLEHYLFFGCPEQR</sequence>
<comment type="caution">
    <text evidence="1">The sequence shown here is derived from an EMBL/GenBank/DDBJ whole genome shotgun (WGS) entry which is preliminary data.</text>
</comment>
<dbReference type="Proteomes" id="UP000308230">
    <property type="component" value="Unassembled WGS sequence"/>
</dbReference>
<dbReference type="AlphaFoldDB" id="A0A5R9F2A2"/>
<dbReference type="OrthoDB" id="2885676at2"/>
<gene>
    <name evidence="1" type="ORF">FCL54_19145</name>
</gene>
<dbReference type="RefSeq" id="WP_138128552.1">
    <property type="nucleotide sequence ID" value="NZ_SWLG01000018.1"/>
</dbReference>
<evidence type="ECO:0000313" key="1">
    <source>
        <dbReference type="EMBL" id="TLS35618.1"/>
    </source>
</evidence>
<accession>A0A5R9F2A2</accession>
<proteinExistence type="predicted"/>
<organism evidence="1 2">
    <name type="scientific">Exobacillus caeni</name>
    <dbReference type="NCBI Taxonomy" id="2574798"/>
    <lineage>
        <taxon>Bacteria</taxon>
        <taxon>Bacillati</taxon>
        <taxon>Bacillota</taxon>
        <taxon>Bacilli</taxon>
        <taxon>Bacillales</taxon>
        <taxon>Guptibacillaceae</taxon>
        <taxon>Exobacillus</taxon>
    </lineage>
</organism>
<keyword evidence="2" id="KW-1185">Reference proteome</keyword>
<protein>
    <submittedName>
        <fullName evidence="1">Uncharacterized protein</fullName>
    </submittedName>
</protein>
<evidence type="ECO:0000313" key="2">
    <source>
        <dbReference type="Proteomes" id="UP000308230"/>
    </source>
</evidence>
<name>A0A5R9F2A2_9BACL</name>